<evidence type="ECO:0000313" key="7">
    <source>
        <dbReference type="Proteomes" id="UP000008022"/>
    </source>
</evidence>
<dbReference type="InterPro" id="IPR002885">
    <property type="entry name" value="PPR_rpt"/>
</dbReference>
<dbReference type="PANTHER" id="PTHR47939:SF13">
    <property type="entry name" value="OS03G0201400 PROTEIN"/>
    <property type="match status" value="1"/>
</dbReference>
<dbReference type="Pfam" id="PF12854">
    <property type="entry name" value="PPR_1"/>
    <property type="match status" value="1"/>
</dbReference>
<keyword evidence="7" id="KW-1185">Reference proteome</keyword>
<dbReference type="Gramene" id="ORUFI02G13720.1">
    <property type="protein sequence ID" value="ORUFI02G13720.1"/>
    <property type="gene ID" value="ORUFI02G13720"/>
</dbReference>
<dbReference type="Gene3D" id="1.25.40.10">
    <property type="entry name" value="Tetratricopeptide repeat domain"/>
    <property type="match status" value="2"/>
</dbReference>
<dbReference type="EnsemblPlants" id="ORUFI02G13720.1">
    <property type="protein sequence ID" value="ORUFI02G13720.1"/>
    <property type="gene ID" value="ORUFI02G13720"/>
</dbReference>
<dbReference type="Proteomes" id="UP000008022">
    <property type="component" value="Unassembled WGS sequence"/>
</dbReference>
<dbReference type="NCBIfam" id="TIGR00756">
    <property type="entry name" value="PPR"/>
    <property type="match status" value="2"/>
</dbReference>
<evidence type="ECO:0000256" key="5">
    <source>
        <dbReference type="SAM" id="MobiDB-lite"/>
    </source>
</evidence>
<dbReference type="OMA" id="QACHRKE"/>
<feature type="repeat" description="PPR" evidence="4">
    <location>
        <begin position="284"/>
        <end position="318"/>
    </location>
</feature>
<protein>
    <recommendedName>
        <fullName evidence="8">Pentacotripeptide-repeat region of PRORP domain-containing protein</fullName>
    </recommendedName>
</protein>
<dbReference type="PROSITE" id="PS51375">
    <property type="entry name" value="PPR"/>
    <property type="match status" value="2"/>
</dbReference>
<sequence length="368" mass="40279">MARRLLLLHHLRRRYSVSVSSAEDMVVSSLRILSSASPSEPTTLPPPTIHPDPDATATSPTTTAAAAALLSPADRLRGVFLLKPPGRAALHRALSSTGIDAAAALSPEVLSGVVSHGNFSGAATVDFFDWAIANSKLPPSVDTCNIVIRALGRRKFFAFFEPALEIMRKNGVSPDISTLEIIIDSLIAARHVNTAIQLINTDHFGLGVWQTCQRKEIFTVLINCLCRRSHVGLASSLLQASRGETIDLDNHMYNEVIGGWARFGRVDKVEHFWETMLEDGLVPDQVSYCHLIEALGRANRAEEALQVFEKMVDAAVSVVEESIRKGFCLGRVVYGKLNNKLLEMNKVETAYNLFKKVRDARVIANSPT</sequence>
<reference evidence="6" key="2">
    <citation type="submission" date="2015-06" db="UniProtKB">
        <authorList>
            <consortium name="EnsemblPlants"/>
        </authorList>
    </citation>
    <scope>IDENTIFICATION</scope>
</reference>
<evidence type="ECO:0000256" key="1">
    <source>
        <dbReference type="ARBA" id="ARBA00007626"/>
    </source>
</evidence>
<comment type="similarity">
    <text evidence="1">Belongs to the PPR family. P subfamily.</text>
</comment>
<name>A0A0E0NDJ4_ORYRU</name>
<organism evidence="6 7">
    <name type="scientific">Oryza rufipogon</name>
    <name type="common">Brownbeard rice</name>
    <name type="synonym">Asian wild rice</name>
    <dbReference type="NCBI Taxonomy" id="4529"/>
    <lineage>
        <taxon>Eukaryota</taxon>
        <taxon>Viridiplantae</taxon>
        <taxon>Streptophyta</taxon>
        <taxon>Embryophyta</taxon>
        <taxon>Tracheophyta</taxon>
        <taxon>Spermatophyta</taxon>
        <taxon>Magnoliopsida</taxon>
        <taxon>Liliopsida</taxon>
        <taxon>Poales</taxon>
        <taxon>Poaceae</taxon>
        <taxon>BOP clade</taxon>
        <taxon>Oryzoideae</taxon>
        <taxon>Oryzeae</taxon>
        <taxon>Oryzinae</taxon>
        <taxon>Oryza</taxon>
    </lineage>
</organism>
<proteinExistence type="inferred from homology"/>
<evidence type="ECO:0000256" key="4">
    <source>
        <dbReference type="PROSITE-ProRule" id="PRU00708"/>
    </source>
</evidence>
<evidence type="ECO:0008006" key="8">
    <source>
        <dbReference type="Google" id="ProtNLM"/>
    </source>
</evidence>
<keyword evidence="2" id="KW-0677">Repeat</keyword>
<dbReference type="InterPro" id="IPR011990">
    <property type="entry name" value="TPR-like_helical_dom_sf"/>
</dbReference>
<feature type="repeat" description="PPR" evidence="4">
    <location>
        <begin position="249"/>
        <end position="283"/>
    </location>
</feature>
<dbReference type="InterPro" id="IPR050667">
    <property type="entry name" value="PPR-containing_protein"/>
</dbReference>
<evidence type="ECO:0000313" key="6">
    <source>
        <dbReference type="EnsemblPlants" id="ORUFI02G13720.1"/>
    </source>
</evidence>
<dbReference type="eggNOG" id="KOG4197">
    <property type="taxonomic scope" value="Eukaryota"/>
</dbReference>
<evidence type="ECO:0000256" key="2">
    <source>
        <dbReference type="ARBA" id="ARBA00022737"/>
    </source>
</evidence>
<dbReference type="STRING" id="4529.A0A0E0NDJ4"/>
<evidence type="ECO:0000256" key="3">
    <source>
        <dbReference type="ARBA" id="ARBA00022946"/>
    </source>
</evidence>
<feature type="region of interest" description="Disordered" evidence="5">
    <location>
        <begin position="36"/>
        <end position="60"/>
    </location>
</feature>
<keyword evidence="3" id="KW-0809">Transit peptide</keyword>
<dbReference type="AlphaFoldDB" id="A0A0E0NDJ4"/>
<accession>A0A0E0NDJ4</accession>
<dbReference type="HOGENOM" id="CLU_002706_49_21_1"/>
<dbReference type="PANTHER" id="PTHR47939">
    <property type="entry name" value="MEMBRANE-ASSOCIATED SALT-INDUCIBLE PROTEIN-LIKE"/>
    <property type="match status" value="1"/>
</dbReference>
<reference evidence="7" key="1">
    <citation type="submission" date="2013-06" db="EMBL/GenBank/DDBJ databases">
        <authorList>
            <person name="Zhao Q."/>
        </authorList>
    </citation>
    <scope>NUCLEOTIDE SEQUENCE</scope>
    <source>
        <strain evidence="7">cv. W1943</strain>
    </source>
</reference>